<sequence length="214" mass="23031">MVRGAATGSRRTTVESHLGPAAVRRHCQLDFTAGGGTSPVSEGRAFTRRTLSGWHLAPSVLGDDVQLIVSELLTNAARYTAGPLALDLDQNGPCLRITVTDPQSGSTLPDPGTHQPTRVGGHGLFIVDRLALCWGTLERRRQGRMGRTPRPLRTTTAIALKPHAATPIRGRKLDPAFRGVPQQRILKSGMAKAESGFILVVCRMSESRERAGRS</sequence>
<dbReference type="EMBL" id="JBHSOD010000095">
    <property type="protein sequence ID" value="MFC5890773.1"/>
    <property type="molecule type" value="Genomic_DNA"/>
</dbReference>
<dbReference type="GO" id="GO:0005524">
    <property type="term" value="F:ATP binding"/>
    <property type="evidence" value="ECO:0007669"/>
    <property type="project" value="UniProtKB-KW"/>
</dbReference>
<keyword evidence="1" id="KW-0723">Serine/threonine-protein kinase</keyword>
<dbReference type="SUPFAM" id="SSF55874">
    <property type="entry name" value="ATPase domain of HSP90 chaperone/DNA topoisomerase II/histidine kinase"/>
    <property type="match status" value="1"/>
</dbReference>
<dbReference type="InterPro" id="IPR050267">
    <property type="entry name" value="Anti-sigma-factor_SerPK"/>
</dbReference>
<evidence type="ECO:0000313" key="3">
    <source>
        <dbReference type="EMBL" id="MFC5890773.1"/>
    </source>
</evidence>
<dbReference type="PANTHER" id="PTHR35526:SF3">
    <property type="entry name" value="ANTI-SIGMA-F FACTOR RSBW"/>
    <property type="match status" value="1"/>
</dbReference>
<comment type="caution">
    <text evidence="3">The sequence shown here is derived from an EMBL/GenBank/DDBJ whole genome shotgun (WGS) entry which is preliminary data.</text>
</comment>
<name>A0ABW1FAQ7_9ACTN</name>
<proteinExistence type="predicted"/>
<keyword evidence="1" id="KW-0418">Kinase</keyword>
<dbReference type="Proteomes" id="UP001596067">
    <property type="component" value="Unassembled WGS sequence"/>
</dbReference>
<feature type="domain" description="Histidine kinase/HSP90-like ATPase" evidence="2">
    <location>
        <begin position="44"/>
        <end position="131"/>
    </location>
</feature>
<accession>A0ABW1FAQ7</accession>
<dbReference type="PANTHER" id="PTHR35526">
    <property type="entry name" value="ANTI-SIGMA-F FACTOR RSBW-RELATED"/>
    <property type="match status" value="1"/>
</dbReference>
<gene>
    <name evidence="3" type="ORF">ACFP0N_38065</name>
</gene>
<dbReference type="Gene3D" id="3.30.565.10">
    <property type="entry name" value="Histidine kinase-like ATPase, C-terminal domain"/>
    <property type="match status" value="1"/>
</dbReference>
<dbReference type="InterPro" id="IPR003594">
    <property type="entry name" value="HATPase_dom"/>
</dbReference>
<reference evidence="4" key="1">
    <citation type="journal article" date="2019" name="Int. J. Syst. Evol. Microbiol.">
        <title>The Global Catalogue of Microorganisms (GCM) 10K type strain sequencing project: providing services to taxonomists for standard genome sequencing and annotation.</title>
        <authorList>
            <consortium name="The Broad Institute Genomics Platform"/>
            <consortium name="The Broad Institute Genome Sequencing Center for Infectious Disease"/>
            <person name="Wu L."/>
            <person name="Ma J."/>
        </authorList>
    </citation>
    <scope>NUCLEOTIDE SEQUENCE [LARGE SCALE GENOMIC DNA]</scope>
    <source>
        <strain evidence="4">CGMCC 4.1469</strain>
    </source>
</reference>
<dbReference type="Pfam" id="PF13581">
    <property type="entry name" value="HATPase_c_2"/>
    <property type="match status" value="1"/>
</dbReference>
<keyword evidence="1" id="KW-0808">Transferase</keyword>
<keyword evidence="3" id="KW-0067">ATP-binding</keyword>
<protein>
    <submittedName>
        <fullName evidence="3">ATP-binding protein</fullName>
    </submittedName>
</protein>
<evidence type="ECO:0000256" key="1">
    <source>
        <dbReference type="ARBA" id="ARBA00022527"/>
    </source>
</evidence>
<keyword evidence="3" id="KW-0547">Nucleotide-binding</keyword>
<dbReference type="RefSeq" id="WP_380237786.1">
    <property type="nucleotide sequence ID" value="NZ_BAAAVH010000117.1"/>
</dbReference>
<evidence type="ECO:0000313" key="4">
    <source>
        <dbReference type="Proteomes" id="UP001596067"/>
    </source>
</evidence>
<dbReference type="InterPro" id="IPR036890">
    <property type="entry name" value="HATPase_C_sf"/>
</dbReference>
<evidence type="ECO:0000259" key="2">
    <source>
        <dbReference type="Pfam" id="PF13581"/>
    </source>
</evidence>
<dbReference type="CDD" id="cd16936">
    <property type="entry name" value="HATPase_RsbW-like"/>
    <property type="match status" value="1"/>
</dbReference>
<keyword evidence="4" id="KW-1185">Reference proteome</keyword>
<organism evidence="3 4">
    <name type="scientific">Kitasatospora aburaviensis</name>
    <dbReference type="NCBI Taxonomy" id="67265"/>
    <lineage>
        <taxon>Bacteria</taxon>
        <taxon>Bacillati</taxon>
        <taxon>Actinomycetota</taxon>
        <taxon>Actinomycetes</taxon>
        <taxon>Kitasatosporales</taxon>
        <taxon>Streptomycetaceae</taxon>
        <taxon>Kitasatospora</taxon>
    </lineage>
</organism>